<dbReference type="InterPro" id="IPR036388">
    <property type="entry name" value="WH-like_DNA-bd_sf"/>
</dbReference>
<proteinExistence type="predicted"/>
<accession>A0AAX4HU77</accession>
<dbReference type="KEGG" id="psti:SOO65_07735"/>
<dbReference type="PANTHER" id="PTHR38600">
    <property type="entry name" value="TRANSCRIPTIONAL REGULATORY PROTEIN"/>
    <property type="match status" value="1"/>
</dbReference>
<dbReference type="SMART" id="SM00418">
    <property type="entry name" value="HTH_ARSR"/>
    <property type="match status" value="1"/>
</dbReference>
<dbReference type="PANTHER" id="PTHR38600:SF2">
    <property type="entry name" value="SLL0088 PROTEIN"/>
    <property type="match status" value="1"/>
</dbReference>
<sequence>MQDELSSTFAALADPTRRAMLAQLSKGEANVSDLAKPFLKDMSLPAVTKHLKVLEKAGLVTKTKDAQYRSCKINPTPLKDATDWIEEFRAAWEESFDRLDEYLKEIQGKNKTKGKSHGRKTK</sequence>
<evidence type="ECO:0000259" key="1">
    <source>
        <dbReference type="PROSITE" id="PS50987"/>
    </source>
</evidence>
<name>A0AAX4HU77_9BACT</name>
<dbReference type="InterPro" id="IPR001845">
    <property type="entry name" value="HTH_ArsR_DNA-bd_dom"/>
</dbReference>
<dbReference type="AlphaFoldDB" id="A0AAX4HU77"/>
<dbReference type="InterPro" id="IPR036390">
    <property type="entry name" value="WH_DNA-bd_sf"/>
</dbReference>
<dbReference type="Pfam" id="PF12840">
    <property type="entry name" value="HTH_20"/>
    <property type="match status" value="1"/>
</dbReference>
<dbReference type="PRINTS" id="PR00778">
    <property type="entry name" value="HTHARSR"/>
</dbReference>
<evidence type="ECO:0000313" key="2">
    <source>
        <dbReference type="EMBL" id="WPU66633.1"/>
    </source>
</evidence>
<evidence type="ECO:0000313" key="3">
    <source>
        <dbReference type="Proteomes" id="UP001324634"/>
    </source>
</evidence>
<feature type="domain" description="HTH arsR-type" evidence="1">
    <location>
        <begin position="1"/>
        <end position="93"/>
    </location>
</feature>
<keyword evidence="3" id="KW-1185">Reference proteome</keyword>
<dbReference type="PROSITE" id="PS50987">
    <property type="entry name" value="HTH_ARSR_2"/>
    <property type="match status" value="1"/>
</dbReference>
<dbReference type="Gene3D" id="1.10.10.10">
    <property type="entry name" value="Winged helix-like DNA-binding domain superfamily/Winged helix DNA-binding domain"/>
    <property type="match status" value="1"/>
</dbReference>
<dbReference type="GO" id="GO:0003700">
    <property type="term" value="F:DNA-binding transcription factor activity"/>
    <property type="evidence" value="ECO:0007669"/>
    <property type="project" value="InterPro"/>
</dbReference>
<dbReference type="SUPFAM" id="SSF46785">
    <property type="entry name" value="Winged helix' DNA-binding domain"/>
    <property type="match status" value="1"/>
</dbReference>
<organism evidence="2 3">
    <name type="scientific">Peredibacter starrii</name>
    <dbReference type="NCBI Taxonomy" id="28202"/>
    <lineage>
        <taxon>Bacteria</taxon>
        <taxon>Pseudomonadati</taxon>
        <taxon>Bdellovibrionota</taxon>
        <taxon>Bacteriovoracia</taxon>
        <taxon>Bacteriovoracales</taxon>
        <taxon>Bacteriovoracaceae</taxon>
        <taxon>Peredibacter</taxon>
    </lineage>
</organism>
<dbReference type="Proteomes" id="UP001324634">
    <property type="component" value="Chromosome"/>
</dbReference>
<dbReference type="InterPro" id="IPR011991">
    <property type="entry name" value="ArsR-like_HTH"/>
</dbReference>
<dbReference type="NCBIfam" id="NF033788">
    <property type="entry name" value="HTH_metalloreg"/>
    <property type="match status" value="1"/>
</dbReference>
<protein>
    <submittedName>
        <fullName evidence="2">Metalloregulator ArsR/SmtB family transcription factor</fullName>
    </submittedName>
</protein>
<gene>
    <name evidence="2" type="ORF">SOO65_07735</name>
</gene>
<dbReference type="RefSeq" id="WP_321399043.1">
    <property type="nucleotide sequence ID" value="NZ_CP139487.1"/>
</dbReference>
<dbReference type="CDD" id="cd00090">
    <property type="entry name" value="HTH_ARSR"/>
    <property type="match status" value="1"/>
</dbReference>
<dbReference type="EMBL" id="CP139487">
    <property type="protein sequence ID" value="WPU66633.1"/>
    <property type="molecule type" value="Genomic_DNA"/>
</dbReference>
<reference evidence="2 3" key="1">
    <citation type="submission" date="2023-11" db="EMBL/GenBank/DDBJ databases">
        <title>Peredibacter starrii A3.12.</title>
        <authorList>
            <person name="Mitchell R.J."/>
        </authorList>
    </citation>
    <scope>NUCLEOTIDE SEQUENCE [LARGE SCALE GENOMIC DNA]</scope>
    <source>
        <strain evidence="2 3">A3.12</strain>
    </source>
</reference>